<dbReference type="GeneID" id="81360974"/>
<evidence type="ECO:0000313" key="2">
    <source>
        <dbReference type="Proteomes" id="UP001149074"/>
    </source>
</evidence>
<keyword evidence="2" id="KW-1185">Reference proteome</keyword>
<protein>
    <submittedName>
        <fullName evidence="1">Uncharacterized protein</fullName>
    </submittedName>
</protein>
<comment type="caution">
    <text evidence="1">The sequence shown here is derived from an EMBL/GenBank/DDBJ whole genome shotgun (WGS) entry which is preliminary data.</text>
</comment>
<dbReference type="EMBL" id="JAPQKI010000009">
    <property type="protein sequence ID" value="KAJ5090820.1"/>
    <property type="molecule type" value="Genomic_DNA"/>
</dbReference>
<accession>A0A9W9EZM7</accession>
<gene>
    <name evidence="1" type="ORF">N7532_009504</name>
</gene>
<reference evidence="1" key="1">
    <citation type="submission" date="2022-11" db="EMBL/GenBank/DDBJ databases">
        <authorList>
            <person name="Petersen C."/>
        </authorList>
    </citation>
    <scope>NUCLEOTIDE SEQUENCE</scope>
    <source>
        <strain evidence="1">IBT 30761</strain>
    </source>
</reference>
<proteinExistence type="predicted"/>
<organism evidence="1 2">
    <name type="scientific">Penicillium argentinense</name>
    <dbReference type="NCBI Taxonomy" id="1131581"/>
    <lineage>
        <taxon>Eukaryota</taxon>
        <taxon>Fungi</taxon>
        <taxon>Dikarya</taxon>
        <taxon>Ascomycota</taxon>
        <taxon>Pezizomycotina</taxon>
        <taxon>Eurotiomycetes</taxon>
        <taxon>Eurotiomycetidae</taxon>
        <taxon>Eurotiales</taxon>
        <taxon>Aspergillaceae</taxon>
        <taxon>Penicillium</taxon>
    </lineage>
</organism>
<dbReference type="AlphaFoldDB" id="A0A9W9EZM7"/>
<reference evidence="1" key="2">
    <citation type="journal article" date="2023" name="IMA Fungus">
        <title>Comparative genomic study of the Penicillium genus elucidates a diverse pangenome and 15 lateral gene transfer events.</title>
        <authorList>
            <person name="Petersen C."/>
            <person name="Sorensen T."/>
            <person name="Nielsen M.R."/>
            <person name="Sondergaard T.E."/>
            <person name="Sorensen J.L."/>
            <person name="Fitzpatrick D.A."/>
            <person name="Frisvad J.C."/>
            <person name="Nielsen K.L."/>
        </authorList>
    </citation>
    <scope>NUCLEOTIDE SEQUENCE</scope>
    <source>
        <strain evidence="1">IBT 30761</strain>
    </source>
</reference>
<dbReference type="RefSeq" id="XP_056472801.1">
    <property type="nucleotide sequence ID" value="XM_056621995.1"/>
</dbReference>
<sequence>MHTAFDPESEAKLVNERNEVDSTIGDIEVDLWKQRRALEKPGEVCVYPSGTVNIFDLER</sequence>
<dbReference type="Proteomes" id="UP001149074">
    <property type="component" value="Unassembled WGS sequence"/>
</dbReference>
<evidence type="ECO:0000313" key="1">
    <source>
        <dbReference type="EMBL" id="KAJ5090820.1"/>
    </source>
</evidence>
<name>A0A9W9EZM7_9EURO</name>